<dbReference type="Gene3D" id="3.30.830.10">
    <property type="entry name" value="Metalloenzyme, LuxS/M16 peptidase-like"/>
    <property type="match status" value="4"/>
</dbReference>
<evidence type="ECO:0000256" key="8">
    <source>
        <dbReference type="SAM" id="MobiDB-lite"/>
    </source>
</evidence>
<dbReference type="Pfam" id="PF22456">
    <property type="entry name" value="PqqF-like_C_4"/>
    <property type="match status" value="1"/>
</dbReference>
<evidence type="ECO:0000256" key="4">
    <source>
        <dbReference type="ARBA" id="ARBA00022801"/>
    </source>
</evidence>
<dbReference type="KEGG" id="nlo:107217952"/>
<dbReference type="GO" id="GO:0046872">
    <property type="term" value="F:metal ion binding"/>
    <property type="evidence" value="ECO:0007669"/>
    <property type="project" value="UniProtKB-KW"/>
</dbReference>
<dbReference type="PROSITE" id="PS00143">
    <property type="entry name" value="INSULINASE"/>
    <property type="match status" value="1"/>
</dbReference>
<dbReference type="InParanoid" id="A0A6J0BAF5"/>
<feature type="region of interest" description="Disordered" evidence="8">
    <location>
        <begin position="966"/>
        <end position="987"/>
    </location>
</feature>
<dbReference type="GO" id="GO:0051603">
    <property type="term" value="P:proteolysis involved in protein catabolic process"/>
    <property type="evidence" value="ECO:0007669"/>
    <property type="project" value="TreeGrafter"/>
</dbReference>
<dbReference type="GO" id="GO:0005739">
    <property type="term" value="C:mitochondrion"/>
    <property type="evidence" value="ECO:0007669"/>
    <property type="project" value="TreeGrafter"/>
</dbReference>
<sequence>MFSLKVIRYRPLYASLHSSRFIRRESSEVTATMATSPVQTNDTIRFNDISKSQNDKRLYRGLILPNKMKVLLISDSTTDKSAASLDVNVGCMSDPADLPGLAHFCEHMLFLGTEKFPAENEYGKYLSEHGGQSNAVTFPDHTNYYFDVTPESLSGALDRFSQFFLKPLFTETATERELNAVNLEHEKNISNDTWRMDQLEKSSANPNHAYSKFGTGNKETLDVIPKKNGINVRDELLKFHKEWYSANIMSLSVLGKESLDELETLVTKLFSNVENLDVDVPTWDEHPFSKENFQTRWYIVPIKDVRNLNMTFPIPDLREHFRSAPANYISHLLGHEGEGSLLSALKAKGWSNSLVSGQRQAARGFGFFGTYVDLTEEGIKHIDDIVTLTFQYINLMKKEGPVSWIFEECKDIAAMNFRFKEKSSPRSWVNSTVHCLQEYPMQEILTGPRLLREWKPELIEMVLGYLTPENVRISVVAQQYEDIANEKETWYGTRYMKEKIPNDIIEKWRNAGLSSDLRLPAKNEFIPANFELKPQEPDANKFPVIIEDTALMRVWFKQDDEFLLPKANLSFDFVSPLAYMDPVSCNLAYMFVQLFCDSLNEYAYAADLAGLKWELSNSKYGMILAIGGYNDKQHVLLEKIIDRMVSFRIDVQRFDIIKENYIRGLKNFDAEQPYQHAVYYLAVLLAETVWTKDELLDATSHVTVERVQQFIPQILGKMHIECLIHGNVTKSEALDIVKLVESRLTNTLPQVTPLLPRQLVLHREVRLDDGCHFLYEIENKLHRSSCAEVYYQCHLQATESNMLLELLVQIITEPCFNTLRTKEQLGYIVFSGIRRTNGAQGLRIIVQSHKHPQHVEQRIEAFLQSMLGQLVDMSEEEFHRHKEALAIKRLEKPKMMSTLSALFWSEISTQQYNFDKANIEVSYMRTITKEMVIQFYKDAIHSSSPSRHKLSVHVVSMVEGGAGHAEANVAEEGSTPSTETSPNTPHRIKDVMSFKSSQALYPLLQPFIDIPRKGRRSKL</sequence>
<accession>A0A6J0BAF5</accession>
<feature type="compositionally biased region" description="Low complexity" evidence="8">
    <location>
        <begin position="971"/>
        <end position="985"/>
    </location>
</feature>
<dbReference type="CTD" id="3416"/>
<keyword evidence="3" id="KW-0479">Metal-binding</keyword>
<gene>
    <name evidence="14" type="primary">LOC107217952</name>
</gene>
<dbReference type="AlphaFoldDB" id="A0A6J0BAF5"/>
<feature type="domain" description="Peptidase M16 middle/third" evidence="11">
    <location>
        <begin position="417"/>
        <end position="698"/>
    </location>
</feature>
<dbReference type="GO" id="GO:0043171">
    <property type="term" value="P:peptide catabolic process"/>
    <property type="evidence" value="ECO:0007669"/>
    <property type="project" value="TreeGrafter"/>
</dbReference>
<feature type="domain" description="Peptidase M16 C-terminal" evidence="10">
    <location>
        <begin position="233"/>
        <end position="411"/>
    </location>
</feature>
<dbReference type="Pfam" id="PF16187">
    <property type="entry name" value="Peptidase_M16_M"/>
    <property type="match status" value="1"/>
</dbReference>
<dbReference type="PANTHER" id="PTHR43690:SF18">
    <property type="entry name" value="INSULIN-DEGRADING ENZYME-RELATED"/>
    <property type="match status" value="1"/>
</dbReference>
<dbReference type="InterPro" id="IPR011765">
    <property type="entry name" value="Pept_M16_N"/>
</dbReference>
<proteinExistence type="inferred from homology"/>
<keyword evidence="13" id="KW-1185">Reference proteome</keyword>
<dbReference type="GO" id="GO:0004222">
    <property type="term" value="F:metalloendopeptidase activity"/>
    <property type="evidence" value="ECO:0007669"/>
    <property type="project" value="UniProtKB-EC"/>
</dbReference>
<evidence type="ECO:0000313" key="13">
    <source>
        <dbReference type="Proteomes" id="UP000829291"/>
    </source>
</evidence>
<evidence type="ECO:0000259" key="9">
    <source>
        <dbReference type="Pfam" id="PF00675"/>
    </source>
</evidence>
<dbReference type="InterPro" id="IPR001431">
    <property type="entry name" value="Pept_M16_Zn_BS"/>
</dbReference>
<dbReference type="Pfam" id="PF00675">
    <property type="entry name" value="Peptidase_M16"/>
    <property type="match status" value="1"/>
</dbReference>
<dbReference type="InterPro" id="IPR054734">
    <property type="entry name" value="PqqF-like_C_4"/>
</dbReference>
<dbReference type="GO" id="GO:0005829">
    <property type="term" value="C:cytosol"/>
    <property type="evidence" value="ECO:0007669"/>
    <property type="project" value="TreeGrafter"/>
</dbReference>
<feature type="domain" description="Peptidase M16 N-terminal" evidence="9">
    <location>
        <begin position="69"/>
        <end position="206"/>
    </location>
</feature>
<comment type="similarity">
    <text evidence="1 7">Belongs to the peptidase M16 family.</text>
</comment>
<dbReference type="OrthoDB" id="952271at2759"/>
<evidence type="ECO:0000259" key="11">
    <source>
        <dbReference type="Pfam" id="PF16187"/>
    </source>
</evidence>
<dbReference type="FunCoup" id="A0A6J0BAF5">
    <property type="interactions" value="1706"/>
</dbReference>
<keyword evidence="2" id="KW-0645">Protease</keyword>
<dbReference type="RefSeq" id="XP_015511157.2">
    <property type="nucleotide sequence ID" value="XM_015655671.2"/>
</dbReference>
<reference evidence="14" key="1">
    <citation type="submission" date="2025-08" db="UniProtKB">
        <authorList>
            <consortium name="RefSeq"/>
        </authorList>
    </citation>
    <scope>IDENTIFICATION</scope>
    <source>
        <tissue evidence="14">Thorax and Abdomen</tissue>
    </source>
</reference>
<dbReference type="Proteomes" id="UP000829291">
    <property type="component" value="Chromosome 5"/>
</dbReference>
<evidence type="ECO:0000256" key="6">
    <source>
        <dbReference type="ARBA" id="ARBA00023049"/>
    </source>
</evidence>
<evidence type="ECO:0000256" key="5">
    <source>
        <dbReference type="ARBA" id="ARBA00022833"/>
    </source>
</evidence>
<dbReference type="InterPro" id="IPR032632">
    <property type="entry name" value="Peptidase_M16_M"/>
</dbReference>
<organism evidence="14">
    <name type="scientific">Neodiprion lecontei</name>
    <name type="common">Redheaded pine sawfly</name>
    <dbReference type="NCBI Taxonomy" id="441921"/>
    <lineage>
        <taxon>Eukaryota</taxon>
        <taxon>Metazoa</taxon>
        <taxon>Ecdysozoa</taxon>
        <taxon>Arthropoda</taxon>
        <taxon>Hexapoda</taxon>
        <taxon>Insecta</taxon>
        <taxon>Pterygota</taxon>
        <taxon>Neoptera</taxon>
        <taxon>Endopterygota</taxon>
        <taxon>Hymenoptera</taxon>
        <taxon>Tenthredinoidea</taxon>
        <taxon>Diprionidae</taxon>
        <taxon>Diprioninae</taxon>
        <taxon>Neodiprion</taxon>
    </lineage>
</organism>
<evidence type="ECO:0000259" key="10">
    <source>
        <dbReference type="Pfam" id="PF05193"/>
    </source>
</evidence>
<name>A0A6J0BAF5_NEOLC</name>
<dbReference type="SUPFAM" id="SSF63411">
    <property type="entry name" value="LuxS/MPP-like metallohydrolase"/>
    <property type="match status" value="4"/>
</dbReference>
<dbReference type="Pfam" id="PF05193">
    <property type="entry name" value="Peptidase_M16_C"/>
    <property type="match status" value="1"/>
</dbReference>
<evidence type="ECO:0000256" key="2">
    <source>
        <dbReference type="ARBA" id="ARBA00022670"/>
    </source>
</evidence>
<feature type="domain" description="Coenzyme PQQ synthesis protein F-like C-terminal lobe" evidence="12">
    <location>
        <begin position="806"/>
        <end position="904"/>
    </location>
</feature>
<keyword evidence="4" id="KW-0378">Hydrolase</keyword>
<evidence type="ECO:0000259" key="12">
    <source>
        <dbReference type="Pfam" id="PF22456"/>
    </source>
</evidence>
<evidence type="ECO:0000256" key="1">
    <source>
        <dbReference type="ARBA" id="ARBA00007261"/>
    </source>
</evidence>
<dbReference type="GeneID" id="107217952"/>
<protein>
    <submittedName>
        <fullName evidence="14">Insulin-degrading enzyme isoform X1</fullName>
    </submittedName>
</protein>
<dbReference type="PANTHER" id="PTHR43690">
    <property type="entry name" value="NARDILYSIN"/>
    <property type="match status" value="1"/>
</dbReference>
<evidence type="ECO:0000256" key="7">
    <source>
        <dbReference type="RuleBase" id="RU004447"/>
    </source>
</evidence>
<keyword evidence="5" id="KW-0862">Zinc</keyword>
<dbReference type="InterPro" id="IPR050626">
    <property type="entry name" value="Peptidase_M16"/>
</dbReference>
<evidence type="ECO:0000256" key="3">
    <source>
        <dbReference type="ARBA" id="ARBA00022723"/>
    </source>
</evidence>
<dbReference type="InterPro" id="IPR011249">
    <property type="entry name" value="Metalloenz_LuxS/M16"/>
</dbReference>
<evidence type="ECO:0000313" key="14">
    <source>
        <dbReference type="RefSeq" id="XP_015511157.2"/>
    </source>
</evidence>
<dbReference type="InterPro" id="IPR007863">
    <property type="entry name" value="Peptidase_M16_C"/>
</dbReference>
<keyword evidence="6" id="KW-0482">Metalloprotease</keyword>